<evidence type="ECO:0000256" key="5">
    <source>
        <dbReference type="ARBA" id="ARBA00022840"/>
    </source>
</evidence>
<evidence type="ECO:0000256" key="4">
    <source>
        <dbReference type="ARBA" id="ARBA00022741"/>
    </source>
</evidence>
<dbReference type="GO" id="GO:0016887">
    <property type="term" value="F:ATP hydrolysis activity"/>
    <property type="evidence" value="ECO:0007669"/>
    <property type="project" value="InterPro"/>
</dbReference>
<dbReference type="RefSeq" id="WP_103203741.1">
    <property type="nucleotide sequence ID" value="NZ_CVTD020000027.1"/>
</dbReference>
<dbReference type="InterPro" id="IPR003439">
    <property type="entry name" value="ABC_transporter-like_ATP-bd"/>
</dbReference>
<sequence>MLKLENIYKTFNKNTVNEKLAINGLSLHLKKGDFVTVIGGNGAGKSTMLNLIAGVYPPDSGKILLDGEPITNLPEYKRAKYLGRVFQDPMMGTAANMEIQENLALAYRRGKRRGLKWGITKEEKQLYMEMLKNLDLGLESRMSTKVGLLSGGQRQALTLLMATLQQPKLLLLDEHTAALDPKTAERVLELTQQIVTANSLTTLMVTHNMKHAIQYGNRLIMMYEGNIIYDVSGEEKSKLKVADLLQKFESVSKGEFANDRMILS</sequence>
<evidence type="ECO:0000259" key="7">
    <source>
        <dbReference type="PROSITE" id="PS50893"/>
    </source>
</evidence>
<dbReference type="Gene3D" id="3.40.50.300">
    <property type="entry name" value="P-loop containing nucleotide triphosphate hydrolases"/>
    <property type="match status" value="1"/>
</dbReference>
<evidence type="ECO:0000256" key="3">
    <source>
        <dbReference type="ARBA" id="ARBA00022475"/>
    </source>
</evidence>
<dbReference type="EMBL" id="CVTD020000027">
    <property type="protein sequence ID" value="CRZ35668.1"/>
    <property type="molecule type" value="Genomic_DNA"/>
</dbReference>
<keyword evidence="4" id="KW-0547">Nucleotide-binding</keyword>
<dbReference type="PROSITE" id="PS50893">
    <property type="entry name" value="ABC_TRANSPORTER_2"/>
    <property type="match status" value="1"/>
</dbReference>
<dbReference type="OrthoDB" id="9776369at2"/>
<dbReference type="Proteomes" id="UP000236497">
    <property type="component" value="Unassembled WGS sequence"/>
</dbReference>
<protein>
    <recommendedName>
        <fullName evidence="7">ABC transporter domain-containing protein</fullName>
    </recommendedName>
</protein>
<name>A0A0H5SZ55_HERHM</name>
<gene>
    <name evidence="8" type="ORF">HHT355_2482</name>
</gene>
<dbReference type="AlphaFoldDB" id="A0A0H5SZ55"/>
<dbReference type="SUPFAM" id="SSF52540">
    <property type="entry name" value="P-loop containing nucleoside triphosphate hydrolases"/>
    <property type="match status" value="1"/>
</dbReference>
<keyword evidence="3" id="KW-1003">Cell membrane</keyword>
<dbReference type="SMART" id="SM00382">
    <property type="entry name" value="AAA"/>
    <property type="match status" value="1"/>
</dbReference>
<accession>A0A0H5SZ55</accession>
<reference evidence="8 9" key="1">
    <citation type="submission" date="2015-06" db="EMBL/GenBank/DDBJ databases">
        <authorList>
            <person name="Wibberg Daniel"/>
        </authorList>
    </citation>
    <scope>NUCLEOTIDE SEQUENCE [LARGE SCALE GENOMIC DNA]</scope>
    <source>
        <strain evidence="8 9">T3/55T</strain>
    </source>
</reference>
<dbReference type="PANTHER" id="PTHR42788">
    <property type="entry name" value="TAURINE IMPORT ATP-BINDING PROTEIN-RELATED"/>
    <property type="match status" value="1"/>
</dbReference>
<dbReference type="InterPro" id="IPR017871">
    <property type="entry name" value="ABC_transporter-like_CS"/>
</dbReference>
<evidence type="ECO:0000256" key="2">
    <source>
        <dbReference type="ARBA" id="ARBA00022448"/>
    </source>
</evidence>
<evidence type="ECO:0000313" key="9">
    <source>
        <dbReference type="Proteomes" id="UP000236497"/>
    </source>
</evidence>
<keyword evidence="9" id="KW-1185">Reference proteome</keyword>
<dbReference type="InterPro" id="IPR003593">
    <property type="entry name" value="AAA+_ATPase"/>
</dbReference>
<dbReference type="Pfam" id="PF00005">
    <property type="entry name" value="ABC_tran"/>
    <property type="match status" value="1"/>
</dbReference>
<evidence type="ECO:0000256" key="1">
    <source>
        <dbReference type="ARBA" id="ARBA00004202"/>
    </source>
</evidence>
<dbReference type="InterPro" id="IPR027417">
    <property type="entry name" value="P-loop_NTPase"/>
</dbReference>
<dbReference type="PROSITE" id="PS00211">
    <property type="entry name" value="ABC_TRANSPORTER_1"/>
    <property type="match status" value="1"/>
</dbReference>
<keyword evidence="5" id="KW-0067">ATP-binding</keyword>
<dbReference type="PANTHER" id="PTHR42788:SF7">
    <property type="entry name" value="NITRATE ABC TRANSPORTER ATP-BINDING PROTEIN"/>
    <property type="match status" value="1"/>
</dbReference>
<evidence type="ECO:0000256" key="6">
    <source>
        <dbReference type="ARBA" id="ARBA00023136"/>
    </source>
</evidence>
<proteinExistence type="predicted"/>
<comment type="subcellular location">
    <subcellularLocation>
        <location evidence="1">Cell membrane</location>
        <topology evidence="1">Peripheral membrane protein</topology>
    </subcellularLocation>
</comment>
<dbReference type="GO" id="GO:0005524">
    <property type="term" value="F:ATP binding"/>
    <property type="evidence" value="ECO:0007669"/>
    <property type="project" value="UniProtKB-KW"/>
</dbReference>
<keyword evidence="2" id="KW-0813">Transport</keyword>
<organism evidence="8 9">
    <name type="scientific">Herbinix hemicellulosilytica</name>
    <dbReference type="NCBI Taxonomy" id="1564487"/>
    <lineage>
        <taxon>Bacteria</taxon>
        <taxon>Bacillati</taxon>
        <taxon>Bacillota</taxon>
        <taxon>Clostridia</taxon>
        <taxon>Lachnospirales</taxon>
        <taxon>Lachnospiraceae</taxon>
        <taxon>Herbinix</taxon>
    </lineage>
</organism>
<keyword evidence="6" id="KW-0472">Membrane</keyword>
<feature type="domain" description="ABC transporter" evidence="7">
    <location>
        <begin position="2"/>
        <end position="249"/>
    </location>
</feature>
<evidence type="ECO:0000313" key="8">
    <source>
        <dbReference type="EMBL" id="CRZ35668.1"/>
    </source>
</evidence>
<dbReference type="InterPro" id="IPR050166">
    <property type="entry name" value="ABC_transporter_ATP-bind"/>
</dbReference>
<dbReference type="GO" id="GO:0005886">
    <property type="term" value="C:plasma membrane"/>
    <property type="evidence" value="ECO:0007669"/>
    <property type="project" value="UniProtKB-SubCell"/>
</dbReference>